<dbReference type="Pfam" id="PF13520">
    <property type="entry name" value="AA_permease_2"/>
    <property type="match status" value="1"/>
</dbReference>
<feature type="transmembrane region" description="Helical" evidence="6">
    <location>
        <begin position="457"/>
        <end position="478"/>
    </location>
</feature>
<name>E9E0G7_METAQ</name>
<dbReference type="PANTHER" id="PTHR45649">
    <property type="entry name" value="AMINO-ACID PERMEASE BAT1"/>
    <property type="match status" value="1"/>
</dbReference>
<feature type="transmembrane region" description="Helical" evidence="6">
    <location>
        <begin position="207"/>
        <end position="230"/>
    </location>
</feature>
<dbReference type="GO" id="GO:0022857">
    <property type="term" value="F:transmembrane transporter activity"/>
    <property type="evidence" value="ECO:0007669"/>
    <property type="project" value="InterPro"/>
</dbReference>
<sequence length="591" mass="64648">METPTPHIGSRDASFGDAGDKQAPYFASEMAAQDHAAHCDGGGLHDGLDAGVTANDRRDMQRMGKTQQFRVSTVASRSCPNMSIAPWNLMIFCTEKLSNGVDDWVYHLCYGHLDHLANVSWELSFGGITALLTRRRSNTQGLIAGGMSGLFWSLCWSHAGQFFIVLSLAELASMAPTAGGQYHWVSEFAPRQHQKLLSYLSGWLSTVSWQSIVALDAFLIGSIIQGLIALNNDSYSPTRWQGTLLVFASVIGVSLFNVFAAKHLPLAEGSFVTLYIFSFFPVIVTLLVLAPKQSASDVFTKFTDNGAGWPSISLTVMVGQVSSMFVVLGSDSVAHMAEEIRDASVVVPRSMVWSFILNVPFTFGLLITYLFCIGDVQEALNSKTGFPFIYVFQNATGSTGATTGLTIVVLVLLTMITISSLASTSRQTFAFARDNGLPFATWLGAVHPSWHVPVNSVFFTCAFSMAFALINIGSTVAFNAMLSLSTVALMATYVVSVGCVTLKRIRGEQLPLCRWSLGRYGLPINIVALLYSCWSFFWSFWPNSYDINAENFNWACVLFVALMGLSCILYYVKARHVYEGPVVMVEGHKKN</sequence>
<dbReference type="InterPro" id="IPR002293">
    <property type="entry name" value="AA/rel_permease1"/>
</dbReference>
<evidence type="ECO:0000256" key="5">
    <source>
        <dbReference type="ARBA" id="ARBA00023136"/>
    </source>
</evidence>
<protein>
    <submittedName>
        <fullName evidence="7">Amino acid transporter, putative</fullName>
    </submittedName>
</protein>
<feature type="transmembrane region" description="Helical" evidence="6">
    <location>
        <begin position="272"/>
        <end position="290"/>
    </location>
</feature>
<dbReference type="InParanoid" id="E9E0G7"/>
<dbReference type="HOGENOM" id="CLU_004495_6_1_1"/>
<comment type="subcellular location">
    <subcellularLocation>
        <location evidence="1">Membrane</location>
        <topology evidence="1">Multi-pass membrane protein</topology>
    </subcellularLocation>
</comment>
<proteinExistence type="predicted"/>
<evidence type="ECO:0000256" key="2">
    <source>
        <dbReference type="ARBA" id="ARBA00022448"/>
    </source>
</evidence>
<evidence type="ECO:0000256" key="3">
    <source>
        <dbReference type="ARBA" id="ARBA00022692"/>
    </source>
</evidence>
<feature type="transmembrane region" description="Helical" evidence="6">
    <location>
        <begin position="242"/>
        <end position="260"/>
    </location>
</feature>
<dbReference type="GO" id="GO:0016020">
    <property type="term" value="C:membrane"/>
    <property type="evidence" value="ECO:0007669"/>
    <property type="project" value="UniProtKB-SubCell"/>
</dbReference>
<feature type="transmembrane region" description="Helical" evidence="6">
    <location>
        <begin position="552"/>
        <end position="572"/>
    </location>
</feature>
<feature type="transmembrane region" description="Helical" evidence="6">
    <location>
        <begin position="350"/>
        <end position="373"/>
    </location>
</feature>
<dbReference type="OMA" id="MGTWEIL"/>
<dbReference type="Proteomes" id="UP000002499">
    <property type="component" value="Unassembled WGS sequence"/>
</dbReference>
<dbReference type="PANTHER" id="PTHR45649:SF4">
    <property type="entry name" value="TRANSPORTER, PUTATIVE (EUROFUNG)-RELATED"/>
    <property type="match status" value="1"/>
</dbReference>
<dbReference type="OrthoDB" id="3257095at2759"/>
<accession>E9E0G7</accession>
<evidence type="ECO:0000256" key="4">
    <source>
        <dbReference type="ARBA" id="ARBA00022989"/>
    </source>
</evidence>
<evidence type="ECO:0000256" key="1">
    <source>
        <dbReference type="ARBA" id="ARBA00004141"/>
    </source>
</evidence>
<reference evidence="7 8" key="1">
    <citation type="journal article" date="2011" name="PLoS Genet.">
        <title>Genome sequencing and comparative transcriptomics of the model entomopathogenic fungi Metarhizium anisopliae and M. acridum.</title>
        <authorList>
            <person name="Gao Q."/>
            <person name="Jin K."/>
            <person name="Ying S.H."/>
            <person name="Zhang Y."/>
            <person name="Xiao G."/>
            <person name="Shang Y."/>
            <person name="Duan Z."/>
            <person name="Hu X."/>
            <person name="Xie X.Q."/>
            <person name="Zhou G."/>
            <person name="Peng G."/>
            <person name="Luo Z."/>
            <person name="Huang W."/>
            <person name="Wang B."/>
            <person name="Fang W."/>
            <person name="Wang S."/>
            <person name="Zhong Y."/>
            <person name="Ma L.J."/>
            <person name="St Leger R.J."/>
            <person name="Zhao G.P."/>
            <person name="Pei Y."/>
            <person name="Feng M.G."/>
            <person name="Xia Y."/>
            <person name="Wang C."/>
        </authorList>
    </citation>
    <scope>NUCLEOTIDE SEQUENCE [LARGE SCALE GENOMIC DNA]</scope>
    <source>
        <strain evidence="7 8">CQMa 102</strain>
    </source>
</reference>
<evidence type="ECO:0000313" key="7">
    <source>
        <dbReference type="EMBL" id="EFY90587.1"/>
    </source>
</evidence>
<feature type="transmembrane region" description="Helical" evidence="6">
    <location>
        <begin position="484"/>
        <end position="502"/>
    </location>
</feature>
<evidence type="ECO:0000256" key="6">
    <source>
        <dbReference type="SAM" id="Phobius"/>
    </source>
</evidence>
<dbReference type="eggNOG" id="KOG1289">
    <property type="taxonomic scope" value="Eukaryota"/>
</dbReference>
<keyword evidence="5 6" id="KW-0472">Membrane</keyword>
<keyword evidence="8" id="KW-1185">Reference proteome</keyword>
<keyword evidence="2" id="KW-0813">Transport</keyword>
<evidence type="ECO:0000313" key="8">
    <source>
        <dbReference type="Proteomes" id="UP000002499"/>
    </source>
</evidence>
<feature type="transmembrane region" description="Helical" evidence="6">
    <location>
        <begin position="522"/>
        <end position="540"/>
    </location>
</feature>
<feature type="transmembrane region" description="Helical" evidence="6">
    <location>
        <begin position="142"/>
        <end position="164"/>
    </location>
</feature>
<organism evidence="8">
    <name type="scientific">Metarhizium acridum (strain CQMa 102)</name>
    <dbReference type="NCBI Taxonomy" id="655827"/>
    <lineage>
        <taxon>Eukaryota</taxon>
        <taxon>Fungi</taxon>
        <taxon>Dikarya</taxon>
        <taxon>Ascomycota</taxon>
        <taxon>Pezizomycotina</taxon>
        <taxon>Sordariomycetes</taxon>
        <taxon>Hypocreomycetidae</taxon>
        <taxon>Hypocreales</taxon>
        <taxon>Clavicipitaceae</taxon>
        <taxon>Metarhizium</taxon>
    </lineage>
</organism>
<dbReference type="EMBL" id="GL698489">
    <property type="protein sequence ID" value="EFY90587.1"/>
    <property type="molecule type" value="Genomic_DNA"/>
</dbReference>
<keyword evidence="4 6" id="KW-1133">Transmembrane helix</keyword>
<keyword evidence="3 6" id="KW-0812">Transmembrane</keyword>
<gene>
    <name evidence="7" type="ORF">MAC_03365</name>
</gene>
<dbReference type="Gene3D" id="1.20.1740.10">
    <property type="entry name" value="Amino acid/polyamine transporter I"/>
    <property type="match status" value="1"/>
</dbReference>
<dbReference type="AlphaFoldDB" id="E9E0G7"/>